<dbReference type="Pfam" id="PF02607">
    <property type="entry name" value="B12-binding_2"/>
    <property type="match status" value="1"/>
</dbReference>
<accession>D7B4H3</accession>
<dbReference type="Gene3D" id="3.40.50.280">
    <property type="entry name" value="Cobalamin-binding domain"/>
    <property type="match status" value="1"/>
</dbReference>
<reference evidence="4 5" key="1">
    <citation type="journal article" date="2010" name="Stand. Genomic Sci.">
        <title>Complete genome sequence of Nocardiopsis dassonvillei type strain (IMRU 509).</title>
        <authorList>
            <person name="Sun H."/>
            <person name="Lapidus A."/>
            <person name="Nolan M."/>
            <person name="Lucas S."/>
            <person name="Del Rio T.G."/>
            <person name="Tice H."/>
            <person name="Cheng J.F."/>
            <person name="Tapia R."/>
            <person name="Han C."/>
            <person name="Goodwin L."/>
            <person name="Pitluck S."/>
            <person name="Pagani I."/>
            <person name="Ivanova N."/>
            <person name="Mavromatis K."/>
            <person name="Mikhailova N."/>
            <person name="Pati A."/>
            <person name="Chen A."/>
            <person name="Palaniappan K."/>
            <person name="Land M."/>
            <person name="Hauser L."/>
            <person name="Chang Y.J."/>
            <person name="Jeffries C.D."/>
            <person name="Djao O.D."/>
            <person name="Rohde M."/>
            <person name="Sikorski J."/>
            <person name="Goker M."/>
            <person name="Woyke T."/>
            <person name="Bristow J."/>
            <person name="Eisen J.A."/>
            <person name="Markowitz V."/>
            <person name="Hugenholtz P."/>
            <person name="Kyrpides N.C."/>
            <person name="Klenk H.P."/>
        </authorList>
    </citation>
    <scope>NUCLEOTIDE SEQUENCE [LARGE SCALE GENOMIC DNA]</scope>
    <source>
        <strain evidence="5">ATCC 23218 / DSM 43111 / CIP 107115 / JCM 7437 / KCTC 9190 / NBRC 14626 / NCTC 10488 / NRRL B-5397 / IMRU 509</strain>
    </source>
</reference>
<dbReference type="Gene3D" id="1.10.1660.10">
    <property type="match status" value="1"/>
</dbReference>
<evidence type="ECO:0000259" key="3">
    <source>
        <dbReference type="PROSITE" id="PS50937"/>
    </source>
</evidence>
<dbReference type="InterPro" id="IPR003759">
    <property type="entry name" value="Cbl-bd_cap"/>
</dbReference>
<dbReference type="STRING" id="446468.Ndas_3567"/>
<sequence length="389" mass="40600">MFSQLEFYACGARHKTHRFRNAWGAMADALTPGATARLLGVSPSTLRSWDRRYGVGPRERSPGGHRRYSPADVARLRELCRLVGEGLSPASAAECVLVPARGGPAPDPAPPRVPRPRGAGVPRVGGGAEEEEPGTGQEGPRDFRKGSGASGEDAGSAQPGAKAPGRGARPRWRPGGDTLPLVPAGPTLQGIARAAMRMDAELVERLLEEALDEYGVVAAWEDLAMPLLYGMGRKWEDTRRYVEVEHLLSWCVSSALRRVAAPGDADPAGRPTVLACGPGQMHSLPMEALAAALRERGVPRRVLGPCTPVVATVRAVRRTGPRAVVLWSHAGDADDVAALRAAVRAAAGSAQATAVYTAGPGWRSLGAAPGLAAGHLGSLTDAVRALAPG</sequence>
<proteinExistence type="predicted"/>
<dbReference type="HOGENOM" id="CLU_045945_3_2_11"/>
<dbReference type="PANTHER" id="PTHR30204:SF97">
    <property type="entry name" value="MERR FAMILY REGULATORY PROTEIN"/>
    <property type="match status" value="1"/>
</dbReference>
<evidence type="ECO:0000256" key="1">
    <source>
        <dbReference type="ARBA" id="ARBA00023125"/>
    </source>
</evidence>
<dbReference type="GO" id="GO:0003700">
    <property type="term" value="F:DNA-binding transcription factor activity"/>
    <property type="evidence" value="ECO:0007669"/>
    <property type="project" value="InterPro"/>
</dbReference>
<dbReference type="InterPro" id="IPR000551">
    <property type="entry name" value="MerR-type_HTH_dom"/>
</dbReference>
<dbReference type="AlphaFoldDB" id="D7B4H3"/>
<evidence type="ECO:0000256" key="2">
    <source>
        <dbReference type="SAM" id="MobiDB-lite"/>
    </source>
</evidence>
<dbReference type="SMART" id="SM00422">
    <property type="entry name" value="HTH_MERR"/>
    <property type="match status" value="1"/>
</dbReference>
<feature type="compositionally biased region" description="Low complexity" evidence="2">
    <location>
        <begin position="146"/>
        <end position="167"/>
    </location>
</feature>
<dbReference type="PANTHER" id="PTHR30204">
    <property type="entry name" value="REDOX-CYCLING DRUG-SENSING TRANSCRIPTIONAL ACTIVATOR SOXR"/>
    <property type="match status" value="1"/>
</dbReference>
<dbReference type="Proteomes" id="UP000002219">
    <property type="component" value="Chromosome 1"/>
</dbReference>
<dbReference type="CDD" id="cd01104">
    <property type="entry name" value="HTH_MlrA-CarA"/>
    <property type="match status" value="1"/>
</dbReference>
<dbReference type="KEGG" id="nda:Ndas_3567"/>
<feature type="region of interest" description="Disordered" evidence="2">
    <location>
        <begin position="103"/>
        <end position="183"/>
    </location>
</feature>
<dbReference type="Gene3D" id="1.10.1240.10">
    <property type="entry name" value="Methionine synthase domain"/>
    <property type="match status" value="1"/>
</dbReference>
<evidence type="ECO:0000313" key="5">
    <source>
        <dbReference type="Proteomes" id="UP000002219"/>
    </source>
</evidence>
<dbReference type="Pfam" id="PF13411">
    <property type="entry name" value="MerR_1"/>
    <property type="match status" value="1"/>
</dbReference>
<dbReference type="eggNOG" id="COG0789">
    <property type="taxonomic scope" value="Bacteria"/>
</dbReference>
<dbReference type="EMBL" id="CP002040">
    <property type="protein sequence ID" value="ADH68968.1"/>
    <property type="molecule type" value="Genomic_DNA"/>
</dbReference>
<keyword evidence="1" id="KW-0238">DNA-binding</keyword>
<dbReference type="InterPro" id="IPR047057">
    <property type="entry name" value="MerR_fam"/>
</dbReference>
<dbReference type="GO" id="GO:0003677">
    <property type="term" value="F:DNA binding"/>
    <property type="evidence" value="ECO:0007669"/>
    <property type="project" value="UniProtKB-KW"/>
</dbReference>
<evidence type="ECO:0000313" key="4">
    <source>
        <dbReference type="EMBL" id="ADH68968.1"/>
    </source>
</evidence>
<dbReference type="InterPro" id="IPR009061">
    <property type="entry name" value="DNA-bd_dom_put_sf"/>
</dbReference>
<dbReference type="SUPFAM" id="SSF46955">
    <property type="entry name" value="Putative DNA-binding domain"/>
    <property type="match status" value="1"/>
</dbReference>
<keyword evidence="5" id="KW-1185">Reference proteome</keyword>
<gene>
    <name evidence="4" type="ordered locus">Ndas_3567</name>
</gene>
<dbReference type="PROSITE" id="PS50937">
    <property type="entry name" value="HTH_MERR_2"/>
    <property type="match status" value="1"/>
</dbReference>
<name>D7B4H3_NOCDD</name>
<dbReference type="InterPro" id="IPR036594">
    <property type="entry name" value="Meth_synthase_dom"/>
</dbReference>
<protein>
    <submittedName>
        <fullName evidence="4">Transcriptional regulator, MerR family</fullName>
    </submittedName>
</protein>
<organism evidence="4 5">
    <name type="scientific">Nocardiopsis dassonvillei (strain ATCC 23218 / DSM 43111 / CIP 107115 / JCM 7437 / KCTC 9190 / NBRC 14626 / NCTC 10488 / NRRL B-5397 / IMRU 509)</name>
    <name type="common">Actinomadura dassonvillei</name>
    <dbReference type="NCBI Taxonomy" id="446468"/>
    <lineage>
        <taxon>Bacteria</taxon>
        <taxon>Bacillati</taxon>
        <taxon>Actinomycetota</taxon>
        <taxon>Actinomycetes</taxon>
        <taxon>Streptosporangiales</taxon>
        <taxon>Nocardiopsidaceae</taxon>
        <taxon>Nocardiopsis</taxon>
    </lineage>
</organism>
<feature type="domain" description="HTH merR-type" evidence="3">
    <location>
        <begin position="29"/>
        <end position="98"/>
    </location>
</feature>